<dbReference type="InterPro" id="IPR007110">
    <property type="entry name" value="Ig-like_dom"/>
</dbReference>
<dbReference type="GO" id="GO:0007166">
    <property type="term" value="P:cell surface receptor signaling pathway"/>
    <property type="evidence" value="ECO:0007669"/>
    <property type="project" value="TreeGrafter"/>
</dbReference>
<sequence>MIRNFTGIILLLLWLPGRKENFFCLTLDLFFYLNTDLSLSSNVHQEPPSIIGSPEGPATISCSHSVNTYDTILWYQKLTGDSALKLIGYNLISGAKLEDEFKDHFSMKGDGSKKSELSVQKLQPEDSGTYYCAASKVNRNWNTHE</sequence>
<dbReference type="PANTHER" id="PTHR23268">
    <property type="entry name" value="T-CELL RECEPTOR BETA CHAIN"/>
    <property type="match status" value="1"/>
</dbReference>
<keyword evidence="6" id="KW-1185">Reference proteome</keyword>
<reference evidence="5" key="2">
    <citation type="submission" date="2025-09" db="UniProtKB">
        <authorList>
            <consortium name="Ensembl"/>
        </authorList>
    </citation>
    <scope>IDENTIFICATION</scope>
</reference>
<dbReference type="GO" id="GO:0005886">
    <property type="term" value="C:plasma membrane"/>
    <property type="evidence" value="ECO:0007669"/>
    <property type="project" value="TreeGrafter"/>
</dbReference>
<keyword evidence="1 3" id="KW-0732">Signal</keyword>
<dbReference type="InterPro" id="IPR013783">
    <property type="entry name" value="Ig-like_fold"/>
</dbReference>
<dbReference type="GO" id="GO:0002376">
    <property type="term" value="P:immune system process"/>
    <property type="evidence" value="ECO:0007669"/>
    <property type="project" value="UniProtKB-KW"/>
</dbReference>
<dbReference type="Proteomes" id="UP000265000">
    <property type="component" value="Unplaced"/>
</dbReference>
<protein>
    <recommendedName>
        <fullName evidence="4">Ig-like domain-containing protein</fullName>
    </recommendedName>
</protein>
<dbReference type="SMART" id="SM00406">
    <property type="entry name" value="IGv"/>
    <property type="match status" value="1"/>
</dbReference>
<dbReference type="InterPro" id="IPR013106">
    <property type="entry name" value="Ig_V-set"/>
</dbReference>
<dbReference type="InterPro" id="IPR003599">
    <property type="entry name" value="Ig_sub"/>
</dbReference>
<dbReference type="InterPro" id="IPR036179">
    <property type="entry name" value="Ig-like_dom_sf"/>
</dbReference>
<evidence type="ECO:0000256" key="2">
    <source>
        <dbReference type="ARBA" id="ARBA00022859"/>
    </source>
</evidence>
<dbReference type="PROSITE" id="PS50835">
    <property type="entry name" value="IG_LIKE"/>
    <property type="match status" value="1"/>
</dbReference>
<name>A0A3Q2QHP3_FUNHE</name>
<dbReference type="SMART" id="SM00409">
    <property type="entry name" value="IG"/>
    <property type="match status" value="1"/>
</dbReference>
<dbReference type="InterPro" id="IPR050413">
    <property type="entry name" value="TCR_beta_variable"/>
</dbReference>
<accession>A0A3Q2QHP3</accession>
<dbReference type="GeneTree" id="ENSGT00940000166007"/>
<feature type="signal peptide" evidence="3">
    <location>
        <begin position="1"/>
        <end position="19"/>
    </location>
</feature>
<dbReference type="Gene3D" id="2.60.40.10">
    <property type="entry name" value="Immunoglobulins"/>
    <property type="match status" value="1"/>
</dbReference>
<feature type="chain" id="PRO_5018730297" description="Ig-like domain-containing protein" evidence="3">
    <location>
        <begin position="20"/>
        <end position="145"/>
    </location>
</feature>
<reference evidence="5" key="1">
    <citation type="submission" date="2025-08" db="UniProtKB">
        <authorList>
            <consortium name="Ensembl"/>
        </authorList>
    </citation>
    <scope>IDENTIFICATION</scope>
</reference>
<dbReference type="InterPro" id="IPR003598">
    <property type="entry name" value="Ig_sub2"/>
</dbReference>
<dbReference type="PANTHER" id="PTHR23268:SF28">
    <property type="entry name" value="T CELL RECEPTOR BETA VARIABLE 19"/>
    <property type="match status" value="1"/>
</dbReference>
<dbReference type="CDD" id="cd00099">
    <property type="entry name" value="IgV"/>
    <property type="match status" value="1"/>
</dbReference>
<proteinExistence type="predicted"/>
<evidence type="ECO:0000256" key="1">
    <source>
        <dbReference type="ARBA" id="ARBA00022729"/>
    </source>
</evidence>
<dbReference type="Ensembl" id="ENSFHET00000001366.1">
    <property type="protein sequence ID" value="ENSFHEP00000026958.1"/>
    <property type="gene ID" value="ENSFHEG00000010146.1"/>
</dbReference>
<evidence type="ECO:0000259" key="4">
    <source>
        <dbReference type="PROSITE" id="PS50835"/>
    </source>
</evidence>
<evidence type="ECO:0000313" key="5">
    <source>
        <dbReference type="Ensembl" id="ENSFHEP00000026958.1"/>
    </source>
</evidence>
<dbReference type="SMART" id="SM00408">
    <property type="entry name" value="IGc2"/>
    <property type="match status" value="1"/>
</dbReference>
<evidence type="ECO:0000313" key="6">
    <source>
        <dbReference type="Proteomes" id="UP000265000"/>
    </source>
</evidence>
<organism evidence="5 6">
    <name type="scientific">Fundulus heteroclitus</name>
    <name type="common">Killifish</name>
    <name type="synonym">Mummichog</name>
    <dbReference type="NCBI Taxonomy" id="8078"/>
    <lineage>
        <taxon>Eukaryota</taxon>
        <taxon>Metazoa</taxon>
        <taxon>Chordata</taxon>
        <taxon>Craniata</taxon>
        <taxon>Vertebrata</taxon>
        <taxon>Euteleostomi</taxon>
        <taxon>Actinopterygii</taxon>
        <taxon>Neopterygii</taxon>
        <taxon>Teleostei</taxon>
        <taxon>Neoteleostei</taxon>
        <taxon>Acanthomorphata</taxon>
        <taxon>Ovalentaria</taxon>
        <taxon>Atherinomorphae</taxon>
        <taxon>Cyprinodontiformes</taxon>
        <taxon>Fundulidae</taxon>
        <taxon>Fundulus</taxon>
    </lineage>
</organism>
<feature type="domain" description="Ig-like" evidence="4">
    <location>
        <begin position="52"/>
        <end position="145"/>
    </location>
</feature>
<dbReference type="Pfam" id="PF07686">
    <property type="entry name" value="V-set"/>
    <property type="match status" value="1"/>
</dbReference>
<evidence type="ECO:0000256" key="3">
    <source>
        <dbReference type="SAM" id="SignalP"/>
    </source>
</evidence>
<keyword evidence="2" id="KW-0391">Immunity</keyword>
<dbReference type="AlphaFoldDB" id="A0A3Q2QHP3"/>
<dbReference type="SUPFAM" id="SSF48726">
    <property type="entry name" value="Immunoglobulin"/>
    <property type="match status" value="1"/>
</dbReference>